<dbReference type="EMBL" id="LEKV01005557">
    <property type="protein sequence ID" value="KVH88127.1"/>
    <property type="molecule type" value="Genomic_DNA"/>
</dbReference>
<organism evidence="1 2">
    <name type="scientific">Cynara cardunculus var. scolymus</name>
    <name type="common">Globe artichoke</name>
    <name type="synonym">Cynara scolymus</name>
    <dbReference type="NCBI Taxonomy" id="59895"/>
    <lineage>
        <taxon>Eukaryota</taxon>
        <taxon>Viridiplantae</taxon>
        <taxon>Streptophyta</taxon>
        <taxon>Embryophyta</taxon>
        <taxon>Tracheophyta</taxon>
        <taxon>Spermatophyta</taxon>
        <taxon>Magnoliopsida</taxon>
        <taxon>eudicotyledons</taxon>
        <taxon>Gunneridae</taxon>
        <taxon>Pentapetalae</taxon>
        <taxon>asterids</taxon>
        <taxon>campanulids</taxon>
        <taxon>Asterales</taxon>
        <taxon>Asteraceae</taxon>
        <taxon>Carduoideae</taxon>
        <taxon>Cardueae</taxon>
        <taxon>Carduinae</taxon>
        <taxon>Cynara</taxon>
    </lineage>
</organism>
<dbReference type="Proteomes" id="UP000243975">
    <property type="component" value="Unassembled WGS sequence"/>
</dbReference>
<gene>
    <name evidence="1" type="ORF">Ccrd_024484</name>
</gene>
<dbReference type="AlphaFoldDB" id="A0A103XCD2"/>
<comment type="caution">
    <text evidence="1">The sequence shown here is derived from an EMBL/GenBank/DDBJ whole genome shotgun (WGS) entry which is preliminary data.</text>
</comment>
<name>A0A103XCD2_CYNCS</name>
<dbReference type="Gramene" id="KVH88127">
    <property type="protein sequence ID" value="KVH88127"/>
    <property type="gene ID" value="Ccrd_024484"/>
</dbReference>
<proteinExistence type="predicted"/>
<keyword evidence="2" id="KW-1185">Reference proteome</keyword>
<reference evidence="1 2" key="1">
    <citation type="journal article" date="2016" name="Sci. Rep.">
        <title>The genome sequence of the outbreeding globe artichoke constructed de novo incorporating a phase-aware low-pass sequencing strategy of F1 progeny.</title>
        <authorList>
            <person name="Scaglione D."/>
            <person name="Reyes-Chin-Wo S."/>
            <person name="Acquadro A."/>
            <person name="Froenicke L."/>
            <person name="Portis E."/>
            <person name="Beitel C."/>
            <person name="Tirone M."/>
            <person name="Mauro R."/>
            <person name="Lo Monaco A."/>
            <person name="Mauromicale G."/>
            <person name="Faccioli P."/>
            <person name="Cattivelli L."/>
            <person name="Rieseberg L."/>
            <person name="Michelmore R."/>
            <person name="Lanteri S."/>
        </authorList>
    </citation>
    <scope>NUCLEOTIDE SEQUENCE [LARGE SCALE GENOMIC DNA]</scope>
    <source>
        <strain evidence="1">2C</strain>
    </source>
</reference>
<evidence type="ECO:0000313" key="1">
    <source>
        <dbReference type="EMBL" id="KVH88127.1"/>
    </source>
</evidence>
<sequence length="111" mass="12657">MTGGERIDLHWNNAKEWRSDHSRLLVFVSYVLNKVSSEPQLLELDDSEENSETGKNLEEEKNWGLFSSTGYHKQRTLLIYLGQPFTRIQGSSLNTPSDSDLTIFCISVSGY</sequence>
<evidence type="ECO:0000313" key="2">
    <source>
        <dbReference type="Proteomes" id="UP000243975"/>
    </source>
</evidence>
<protein>
    <submittedName>
        <fullName evidence="1">Uncharacterized protein</fullName>
    </submittedName>
</protein>
<accession>A0A103XCD2</accession>